<dbReference type="InterPro" id="IPR050256">
    <property type="entry name" value="Glycosyltransferase_2"/>
</dbReference>
<dbReference type="Gene3D" id="3.90.550.10">
    <property type="entry name" value="Spore Coat Polysaccharide Biosynthesis Protein SpsA, Chain A"/>
    <property type="match status" value="1"/>
</dbReference>
<accession>A0A7C2UR32</accession>
<comment type="similarity">
    <text evidence="2">Belongs to the glycosyltransferase 2 family.</text>
</comment>
<evidence type="ECO:0000259" key="6">
    <source>
        <dbReference type="Pfam" id="PF00535"/>
    </source>
</evidence>
<comment type="caution">
    <text evidence="7">The sequence shown here is derived from an EMBL/GenBank/DDBJ whole genome shotgun (WGS) entry which is preliminary data.</text>
</comment>
<evidence type="ECO:0000256" key="3">
    <source>
        <dbReference type="ARBA" id="ARBA00022676"/>
    </source>
</evidence>
<evidence type="ECO:0000256" key="4">
    <source>
        <dbReference type="ARBA" id="ARBA00022679"/>
    </source>
</evidence>
<dbReference type="InterPro" id="IPR001173">
    <property type="entry name" value="Glyco_trans_2-like"/>
</dbReference>
<reference evidence="7" key="1">
    <citation type="journal article" date="2020" name="mSystems">
        <title>Genome- and Community-Level Interaction Insights into Carbon Utilization and Element Cycling Functions of Hydrothermarchaeota in Hydrothermal Sediment.</title>
        <authorList>
            <person name="Zhou Z."/>
            <person name="Liu Y."/>
            <person name="Xu W."/>
            <person name="Pan J."/>
            <person name="Luo Z.H."/>
            <person name="Li M."/>
        </authorList>
    </citation>
    <scope>NUCLEOTIDE SEQUENCE [LARGE SCALE GENOMIC DNA]</scope>
    <source>
        <strain evidence="7">SpSt-1259</strain>
    </source>
</reference>
<dbReference type="PANTHER" id="PTHR48090:SF10">
    <property type="entry name" value="GLUCOSYL-3-PHOSPHOGLYCERATE SYNTHASE"/>
    <property type="match status" value="1"/>
</dbReference>
<name>A0A7C2UR32_9CREN</name>
<evidence type="ECO:0000256" key="5">
    <source>
        <dbReference type="ARBA" id="ARBA00022842"/>
    </source>
</evidence>
<dbReference type="GO" id="GO:0016757">
    <property type="term" value="F:glycosyltransferase activity"/>
    <property type="evidence" value="ECO:0007669"/>
    <property type="project" value="UniProtKB-KW"/>
</dbReference>
<dbReference type="Proteomes" id="UP000885664">
    <property type="component" value="Unassembled WGS sequence"/>
</dbReference>
<gene>
    <name evidence="7" type="ORF">ENO36_01070</name>
</gene>
<dbReference type="EMBL" id="DSFE01000030">
    <property type="protein sequence ID" value="HEU97436.1"/>
    <property type="molecule type" value="Genomic_DNA"/>
</dbReference>
<evidence type="ECO:0000256" key="2">
    <source>
        <dbReference type="ARBA" id="ARBA00006739"/>
    </source>
</evidence>
<keyword evidence="5" id="KW-0460">Magnesium</keyword>
<evidence type="ECO:0000256" key="1">
    <source>
        <dbReference type="ARBA" id="ARBA00001946"/>
    </source>
</evidence>
<feature type="domain" description="Glycosyltransferase 2-like" evidence="6">
    <location>
        <begin position="4"/>
        <end position="151"/>
    </location>
</feature>
<evidence type="ECO:0000313" key="7">
    <source>
        <dbReference type="EMBL" id="HEU97436.1"/>
    </source>
</evidence>
<organism evidence="7">
    <name type="scientific">Fervidicoccus fontis</name>
    <dbReference type="NCBI Taxonomy" id="683846"/>
    <lineage>
        <taxon>Archaea</taxon>
        <taxon>Thermoproteota</taxon>
        <taxon>Thermoprotei</taxon>
        <taxon>Fervidicoccales</taxon>
        <taxon>Fervidicoccaceae</taxon>
        <taxon>Fervidicoccus</taxon>
    </lineage>
</organism>
<keyword evidence="3" id="KW-0328">Glycosyltransferase</keyword>
<proteinExistence type="inferred from homology"/>
<dbReference type="Pfam" id="PF00535">
    <property type="entry name" value="Glycos_transf_2"/>
    <property type="match status" value="1"/>
</dbReference>
<comment type="cofactor">
    <cofactor evidence="1">
        <name>Mg(2+)</name>
        <dbReference type="ChEBI" id="CHEBI:18420"/>
    </cofactor>
</comment>
<dbReference type="AlphaFoldDB" id="A0A7C2UR32"/>
<keyword evidence="4" id="KW-0808">Transferase</keyword>
<dbReference type="InterPro" id="IPR029044">
    <property type="entry name" value="Nucleotide-diphossugar_trans"/>
</dbReference>
<protein>
    <submittedName>
        <fullName evidence="7">Glycosyltransferase</fullName>
    </submittedName>
</protein>
<dbReference type="SUPFAM" id="SSF53448">
    <property type="entry name" value="Nucleotide-diphospho-sugar transferases"/>
    <property type="match status" value="1"/>
</dbReference>
<sequence>MGISIIFPAKDEAKFISRSIKIAKKVQGVKEIIVVDGMSTDGTPEIASKMGARVVFQSLLRYPGKGVAMRDGFYFAKGDIIAFLDADIKNLSVEFIDNLLEPLRKGEADFVKGTFGRASGRVTELVAKPLLRMFYPELAKLSQPLSGEIAGTRKAFSAVDWELGWGVDIGIVIDIHKAGFRIVERHLGYKDHDMKPLPMLTEMAFEVAETILRRAERDGKLSTTEGEKLLSEFKKDIERGEIE</sequence>
<dbReference type="PANTHER" id="PTHR48090">
    <property type="entry name" value="UNDECAPRENYL-PHOSPHATE 4-DEOXY-4-FORMAMIDO-L-ARABINOSE TRANSFERASE-RELATED"/>
    <property type="match status" value="1"/>
</dbReference>
<dbReference type="CDD" id="cd04179">
    <property type="entry name" value="DPM_DPG-synthase_like"/>
    <property type="match status" value="1"/>
</dbReference>